<dbReference type="InterPro" id="IPR001279">
    <property type="entry name" value="Metallo-B-lactamas"/>
</dbReference>
<gene>
    <name evidence="7" type="ORF">B0A52_01408</name>
</gene>
<dbReference type="SMART" id="SM00849">
    <property type="entry name" value="Lactamase_B"/>
    <property type="match status" value="1"/>
</dbReference>
<dbReference type="PANTHER" id="PTHR42978">
    <property type="entry name" value="QUORUM-QUENCHING LACTONASE YTNP-RELATED-RELATED"/>
    <property type="match status" value="1"/>
</dbReference>
<dbReference type="Gene3D" id="3.60.15.10">
    <property type="entry name" value="Ribonuclease Z/Hydroxyacylglutathione hydrolase-like"/>
    <property type="match status" value="1"/>
</dbReference>
<sequence>MAGVSLSSSSMPEGSKLWVLDLGNLNTDTSGILSGSNTRPYNAPIQAPNRRDLTMIAALIYHPDVGLILYDTGSAEDVIANWDKHVVECTPRTWQKEVHGLAEAIHASGAGEIGDVKAIVMSHLHMDHAGGLENFFDTPVEIWCHEAELKNAFWTCATGIERTLYLPEYLQLKRLNWKTFNTDTFEIWNGVTLHRCSGHTEGSIVMELQLPITGTIVMTGDMFHVKENYELGWPHGSLMRDFNHWHRNRTLVRQLVARKKAKVLLGHDPE</sequence>
<accession>A0A438NHC0</accession>
<evidence type="ECO:0000256" key="1">
    <source>
        <dbReference type="ARBA" id="ARBA00001947"/>
    </source>
</evidence>
<dbReference type="PANTHER" id="PTHR42978:SF2">
    <property type="entry name" value="102 KBASES UNSTABLE REGION: FROM 1 TO 119443"/>
    <property type="match status" value="1"/>
</dbReference>
<evidence type="ECO:0000256" key="2">
    <source>
        <dbReference type="ARBA" id="ARBA00007749"/>
    </source>
</evidence>
<comment type="caution">
    <text evidence="7">The sequence shown here is derived from an EMBL/GenBank/DDBJ whole genome shotgun (WGS) entry which is preliminary data.</text>
</comment>
<dbReference type="InterPro" id="IPR051013">
    <property type="entry name" value="MBL_superfamily_lactonases"/>
</dbReference>
<dbReference type="OrthoDB" id="10250730at2759"/>
<protein>
    <recommendedName>
        <fullName evidence="6">Metallo-beta-lactamase domain-containing protein</fullName>
    </recommendedName>
</protein>
<dbReference type="SUPFAM" id="SSF56281">
    <property type="entry name" value="Metallo-hydrolase/oxidoreductase"/>
    <property type="match status" value="1"/>
</dbReference>
<reference evidence="7 8" key="1">
    <citation type="submission" date="2017-03" db="EMBL/GenBank/DDBJ databases">
        <title>Genomes of endolithic fungi from Antarctica.</title>
        <authorList>
            <person name="Coleine C."/>
            <person name="Masonjones S."/>
            <person name="Stajich J.E."/>
        </authorList>
    </citation>
    <scope>NUCLEOTIDE SEQUENCE [LARGE SCALE GENOMIC DNA]</scope>
    <source>
        <strain evidence="7 8">CCFEE 6314</strain>
    </source>
</reference>
<organism evidence="7 8">
    <name type="scientific">Exophiala mesophila</name>
    <name type="common">Black yeast-like fungus</name>
    <dbReference type="NCBI Taxonomy" id="212818"/>
    <lineage>
        <taxon>Eukaryota</taxon>
        <taxon>Fungi</taxon>
        <taxon>Dikarya</taxon>
        <taxon>Ascomycota</taxon>
        <taxon>Pezizomycotina</taxon>
        <taxon>Eurotiomycetes</taxon>
        <taxon>Chaetothyriomycetidae</taxon>
        <taxon>Chaetothyriales</taxon>
        <taxon>Herpotrichiellaceae</taxon>
        <taxon>Exophiala</taxon>
    </lineage>
</organism>
<comment type="similarity">
    <text evidence="2">Belongs to the metallo-beta-lactamase superfamily.</text>
</comment>
<dbReference type="GO" id="GO:0016787">
    <property type="term" value="F:hydrolase activity"/>
    <property type="evidence" value="ECO:0007669"/>
    <property type="project" value="UniProtKB-KW"/>
</dbReference>
<feature type="domain" description="Metallo-beta-lactamase" evidence="6">
    <location>
        <begin position="54"/>
        <end position="267"/>
    </location>
</feature>
<name>A0A438NHC0_EXOME</name>
<dbReference type="Pfam" id="PF00753">
    <property type="entry name" value="Lactamase_B"/>
    <property type="match status" value="1"/>
</dbReference>
<keyword evidence="5" id="KW-0862">Zinc</keyword>
<dbReference type="CDD" id="cd07729">
    <property type="entry name" value="AHL_lactonase_MBL-fold"/>
    <property type="match status" value="1"/>
</dbReference>
<evidence type="ECO:0000313" key="8">
    <source>
        <dbReference type="Proteomes" id="UP000288859"/>
    </source>
</evidence>
<proteinExistence type="inferred from homology"/>
<dbReference type="GO" id="GO:0046872">
    <property type="term" value="F:metal ion binding"/>
    <property type="evidence" value="ECO:0007669"/>
    <property type="project" value="UniProtKB-KW"/>
</dbReference>
<evidence type="ECO:0000256" key="3">
    <source>
        <dbReference type="ARBA" id="ARBA00022723"/>
    </source>
</evidence>
<comment type="cofactor">
    <cofactor evidence="1">
        <name>Zn(2+)</name>
        <dbReference type="ChEBI" id="CHEBI:29105"/>
    </cofactor>
</comment>
<dbReference type="EMBL" id="NAJM01000003">
    <property type="protein sequence ID" value="RVX75131.1"/>
    <property type="molecule type" value="Genomic_DNA"/>
</dbReference>
<dbReference type="InterPro" id="IPR036866">
    <property type="entry name" value="RibonucZ/Hydroxyglut_hydro"/>
</dbReference>
<keyword evidence="3" id="KW-0479">Metal-binding</keyword>
<keyword evidence="4" id="KW-0378">Hydrolase</keyword>
<evidence type="ECO:0000256" key="4">
    <source>
        <dbReference type="ARBA" id="ARBA00022801"/>
    </source>
</evidence>
<dbReference type="Proteomes" id="UP000288859">
    <property type="component" value="Unassembled WGS sequence"/>
</dbReference>
<dbReference type="VEuPathDB" id="FungiDB:PV10_05242"/>
<evidence type="ECO:0000259" key="6">
    <source>
        <dbReference type="SMART" id="SM00849"/>
    </source>
</evidence>
<dbReference type="AlphaFoldDB" id="A0A438NHC0"/>
<evidence type="ECO:0000313" key="7">
    <source>
        <dbReference type="EMBL" id="RVX75131.1"/>
    </source>
</evidence>
<evidence type="ECO:0000256" key="5">
    <source>
        <dbReference type="ARBA" id="ARBA00022833"/>
    </source>
</evidence>